<name>A0A6J7WVL9_9CAUD</name>
<organism evidence="1">
    <name type="scientific">uncultured Caudovirales phage</name>
    <dbReference type="NCBI Taxonomy" id="2100421"/>
    <lineage>
        <taxon>Viruses</taxon>
        <taxon>Duplodnaviria</taxon>
        <taxon>Heunggongvirae</taxon>
        <taxon>Uroviricota</taxon>
        <taxon>Caudoviricetes</taxon>
        <taxon>Peduoviridae</taxon>
        <taxon>Maltschvirus</taxon>
        <taxon>Maltschvirus maltsch</taxon>
    </lineage>
</organism>
<evidence type="ECO:0000313" key="1">
    <source>
        <dbReference type="EMBL" id="CAB5221777.1"/>
    </source>
</evidence>
<dbReference type="EMBL" id="LR798294">
    <property type="protein sequence ID" value="CAB5221777.1"/>
    <property type="molecule type" value="Genomic_DNA"/>
</dbReference>
<reference evidence="1" key="1">
    <citation type="submission" date="2020-05" db="EMBL/GenBank/DDBJ databases">
        <authorList>
            <person name="Chiriac C."/>
            <person name="Salcher M."/>
            <person name="Ghai R."/>
            <person name="Kavagutti S V."/>
        </authorList>
    </citation>
    <scope>NUCLEOTIDE SEQUENCE</scope>
</reference>
<gene>
    <name evidence="1" type="ORF">UFOVP242_69</name>
</gene>
<proteinExistence type="predicted"/>
<accession>A0A6J7WVL9</accession>
<sequence>MADSKVSELTSATSIGVADQFYVVQSGDSKKVSSAVLFANAANVTLKGNVNLDSSVQAITSAGTSIDLTKPVTHLTADASGGSLAIPAGTTNQIKYITMIATSGGSYAISANIANSQTITFSAVGKTAQLLYTNSKWHMVGGTASIA</sequence>
<protein>
    <submittedName>
        <fullName evidence="1">Uncharacterized protein</fullName>
    </submittedName>
</protein>